<comment type="caution">
    <text evidence="1">The sequence shown here is derived from an EMBL/GenBank/DDBJ whole genome shotgun (WGS) entry which is preliminary data.</text>
</comment>
<keyword evidence="2" id="KW-1185">Reference proteome</keyword>
<organism evidence="1 2">
    <name type="scientific">Arabis nemorensis</name>
    <dbReference type="NCBI Taxonomy" id="586526"/>
    <lineage>
        <taxon>Eukaryota</taxon>
        <taxon>Viridiplantae</taxon>
        <taxon>Streptophyta</taxon>
        <taxon>Embryophyta</taxon>
        <taxon>Tracheophyta</taxon>
        <taxon>Spermatophyta</taxon>
        <taxon>Magnoliopsida</taxon>
        <taxon>eudicotyledons</taxon>
        <taxon>Gunneridae</taxon>
        <taxon>Pentapetalae</taxon>
        <taxon>rosids</taxon>
        <taxon>malvids</taxon>
        <taxon>Brassicales</taxon>
        <taxon>Brassicaceae</taxon>
        <taxon>Arabideae</taxon>
        <taxon>Arabis</taxon>
    </lineage>
</organism>
<dbReference type="OrthoDB" id="1751626at2759"/>
<reference evidence="1" key="1">
    <citation type="submission" date="2019-07" db="EMBL/GenBank/DDBJ databases">
        <authorList>
            <person name="Dittberner H."/>
        </authorList>
    </citation>
    <scope>NUCLEOTIDE SEQUENCE [LARGE SCALE GENOMIC DNA]</scope>
</reference>
<gene>
    <name evidence="1" type="ORF">ANE_LOCUS27445</name>
</gene>
<dbReference type="EMBL" id="CABITT030000008">
    <property type="protein sequence ID" value="VVB17001.1"/>
    <property type="molecule type" value="Genomic_DNA"/>
</dbReference>
<dbReference type="PANTHER" id="PTHR46087">
    <property type="entry name" value="PUTATIVE, EXPRESSED-RELATED"/>
    <property type="match status" value="1"/>
</dbReference>
<proteinExistence type="predicted"/>
<evidence type="ECO:0000313" key="2">
    <source>
        <dbReference type="Proteomes" id="UP000489600"/>
    </source>
</evidence>
<name>A0A565CTU1_9BRAS</name>
<protein>
    <submittedName>
        <fullName evidence="1">Uncharacterized protein</fullName>
    </submittedName>
</protein>
<sequence>MGEFSHISVEFDNVVSVVLENYGGISQSSTAAGNQDNKVASIDKELSPAEAETRIASWTKIVDDRDKAIVSVIYMSCSVLLSKDGAGRMLKPQVLVEVWSTEHGLALYVLQDVQLLMERSGSAKHALPVVHPDQAS</sequence>
<dbReference type="InterPro" id="IPR055296">
    <property type="entry name" value="SRL2-like"/>
</dbReference>
<evidence type="ECO:0000313" key="1">
    <source>
        <dbReference type="EMBL" id="VVB17001.1"/>
    </source>
</evidence>
<dbReference type="Proteomes" id="UP000489600">
    <property type="component" value="Unassembled WGS sequence"/>
</dbReference>
<dbReference type="PANTHER" id="PTHR46087:SF7">
    <property type="entry name" value="CYCLIN-LIKE PROTEIN"/>
    <property type="match status" value="1"/>
</dbReference>
<accession>A0A565CTU1</accession>
<dbReference type="AlphaFoldDB" id="A0A565CTU1"/>